<dbReference type="Gene3D" id="3.90.550.10">
    <property type="entry name" value="Spore Coat Polysaccharide Biosynthesis Protein SpsA, Chain A"/>
    <property type="match status" value="1"/>
</dbReference>
<dbReference type="GO" id="GO:0005525">
    <property type="term" value="F:GTP binding"/>
    <property type="evidence" value="ECO:0007669"/>
    <property type="project" value="UniProtKB-UniRule"/>
</dbReference>
<feature type="binding site" evidence="8">
    <location>
        <position position="27"/>
    </location>
    <ligand>
        <name>GTP</name>
        <dbReference type="ChEBI" id="CHEBI:37565"/>
    </ligand>
</feature>
<comment type="cofactor">
    <cofactor evidence="8">
        <name>Mg(2+)</name>
        <dbReference type="ChEBI" id="CHEBI:18420"/>
    </cofactor>
</comment>
<keyword evidence="5 8" id="KW-0460">Magnesium</keyword>
<feature type="domain" description="MobA-like NTP transferase" evidence="9">
    <location>
        <begin position="11"/>
        <end position="168"/>
    </location>
</feature>
<proteinExistence type="inferred from homology"/>
<keyword evidence="7 8" id="KW-0501">Molybdenum cofactor biosynthesis</keyword>
<dbReference type="EMBL" id="CP032509">
    <property type="protein sequence ID" value="AZN71686.1"/>
    <property type="molecule type" value="Genomic_DNA"/>
</dbReference>
<keyword evidence="1 8" id="KW-0963">Cytoplasm</keyword>
<dbReference type="InterPro" id="IPR025877">
    <property type="entry name" value="MobA-like_NTP_Trfase"/>
</dbReference>
<gene>
    <name evidence="8 10" type="primary">mobA</name>
    <name evidence="10" type="ORF">D5400_10705</name>
</gene>
<keyword evidence="6 8" id="KW-0342">GTP-binding</keyword>
<evidence type="ECO:0000256" key="4">
    <source>
        <dbReference type="ARBA" id="ARBA00022741"/>
    </source>
</evidence>
<dbReference type="SUPFAM" id="SSF53448">
    <property type="entry name" value="Nucleotide-diphospho-sugar transferases"/>
    <property type="match status" value="1"/>
</dbReference>
<dbReference type="GO" id="GO:0005737">
    <property type="term" value="C:cytoplasm"/>
    <property type="evidence" value="ECO:0007669"/>
    <property type="project" value="UniProtKB-SubCell"/>
</dbReference>
<evidence type="ECO:0000256" key="3">
    <source>
        <dbReference type="ARBA" id="ARBA00022723"/>
    </source>
</evidence>
<dbReference type="GO" id="GO:0046872">
    <property type="term" value="F:metal ion binding"/>
    <property type="evidence" value="ECO:0007669"/>
    <property type="project" value="UniProtKB-KW"/>
</dbReference>
<keyword evidence="10" id="KW-0548">Nucleotidyltransferase</keyword>
<evidence type="ECO:0000256" key="2">
    <source>
        <dbReference type="ARBA" id="ARBA00022679"/>
    </source>
</evidence>
<dbReference type="Proteomes" id="UP000268192">
    <property type="component" value="Chromosome"/>
</dbReference>
<comment type="subunit">
    <text evidence="8">Monomer.</text>
</comment>
<evidence type="ECO:0000259" key="9">
    <source>
        <dbReference type="Pfam" id="PF12804"/>
    </source>
</evidence>
<keyword evidence="3 8" id="KW-0479">Metal-binding</keyword>
<feature type="binding site" evidence="8">
    <location>
        <position position="108"/>
    </location>
    <ligand>
        <name>Mg(2+)</name>
        <dbReference type="ChEBI" id="CHEBI:18420"/>
    </ligand>
</feature>
<dbReference type="AlphaFoldDB" id="A0A3Q8XR09"/>
<evidence type="ECO:0000313" key="10">
    <source>
        <dbReference type="EMBL" id="AZN71686.1"/>
    </source>
</evidence>
<dbReference type="HAMAP" id="MF_00316">
    <property type="entry name" value="MobA"/>
    <property type="match status" value="1"/>
</dbReference>
<dbReference type="OrthoDB" id="9788394at2"/>
<feature type="binding site" evidence="8">
    <location>
        <position position="55"/>
    </location>
    <ligand>
        <name>GTP</name>
        <dbReference type="ChEBI" id="CHEBI:37565"/>
    </ligand>
</feature>
<feature type="binding site" evidence="8">
    <location>
        <position position="108"/>
    </location>
    <ligand>
        <name>GTP</name>
        <dbReference type="ChEBI" id="CHEBI:37565"/>
    </ligand>
</feature>
<dbReference type="CDD" id="cd02503">
    <property type="entry name" value="MobA"/>
    <property type="match status" value="1"/>
</dbReference>
<keyword evidence="11" id="KW-1185">Reference proteome</keyword>
<comment type="domain">
    <text evidence="8">The N-terminal domain determines nucleotide recognition and specific binding, while the C-terminal domain determines the specific binding to the target protein.</text>
</comment>
<protein>
    <recommendedName>
        <fullName evidence="8">Molybdenum cofactor guanylyltransferase</fullName>
        <shortName evidence="8">MoCo guanylyltransferase</shortName>
        <ecNumber evidence="8">2.7.7.77</ecNumber>
    </recommendedName>
    <alternativeName>
        <fullName evidence="8">GTP:molybdopterin guanylyltransferase</fullName>
    </alternativeName>
    <alternativeName>
        <fullName evidence="8">Mo-MPT guanylyltransferase</fullName>
    </alternativeName>
    <alternativeName>
        <fullName evidence="8">Molybdopterin guanylyltransferase</fullName>
    </alternativeName>
    <alternativeName>
        <fullName evidence="8">Molybdopterin-guanine dinucleotide synthase</fullName>
        <shortName evidence="8">MGD synthase</shortName>
    </alternativeName>
</protein>
<name>A0A3Q8XR09_9HYPH</name>
<evidence type="ECO:0000256" key="1">
    <source>
        <dbReference type="ARBA" id="ARBA00022490"/>
    </source>
</evidence>
<dbReference type="GO" id="GO:0061603">
    <property type="term" value="F:molybdenum cofactor guanylyltransferase activity"/>
    <property type="evidence" value="ECO:0007669"/>
    <property type="project" value="UniProtKB-EC"/>
</dbReference>
<dbReference type="NCBIfam" id="TIGR02665">
    <property type="entry name" value="molyb_mobA"/>
    <property type="match status" value="1"/>
</dbReference>
<evidence type="ECO:0000313" key="11">
    <source>
        <dbReference type="Proteomes" id="UP000268192"/>
    </source>
</evidence>
<keyword evidence="2 8" id="KW-0808">Transferase</keyword>
<feature type="binding site" evidence="8">
    <location>
        <begin position="14"/>
        <end position="16"/>
    </location>
    <ligand>
        <name>GTP</name>
        <dbReference type="ChEBI" id="CHEBI:37565"/>
    </ligand>
</feature>
<dbReference type="PANTHER" id="PTHR19136:SF81">
    <property type="entry name" value="MOLYBDENUM COFACTOR GUANYLYLTRANSFERASE"/>
    <property type="match status" value="1"/>
</dbReference>
<dbReference type="InterPro" id="IPR029044">
    <property type="entry name" value="Nucleotide-diphossugar_trans"/>
</dbReference>
<evidence type="ECO:0000256" key="7">
    <source>
        <dbReference type="ARBA" id="ARBA00023150"/>
    </source>
</evidence>
<comment type="similarity">
    <text evidence="8">Belongs to the MobA family.</text>
</comment>
<evidence type="ECO:0000256" key="6">
    <source>
        <dbReference type="ARBA" id="ARBA00023134"/>
    </source>
</evidence>
<dbReference type="RefSeq" id="WP_126009998.1">
    <property type="nucleotide sequence ID" value="NZ_CP032509.1"/>
</dbReference>
<dbReference type="PANTHER" id="PTHR19136">
    <property type="entry name" value="MOLYBDENUM COFACTOR GUANYLYLTRANSFERASE"/>
    <property type="match status" value="1"/>
</dbReference>
<dbReference type="EC" id="2.7.7.77" evidence="8"/>
<comment type="subcellular location">
    <subcellularLocation>
        <location evidence="8">Cytoplasm</location>
    </subcellularLocation>
</comment>
<accession>A0A3Q8XR09</accession>
<comment type="function">
    <text evidence="8">Transfers a GMP moiety from GTP to Mo-molybdopterin (Mo-MPT) cofactor (Moco or molybdenum cofactor) to form Mo-molybdopterin guanine dinucleotide (Mo-MGD) cofactor.</text>
</comment>
<evidence type="ECO:0000256" key="5">
    <source>
        <dbReference type="ARBA" id="ARBA00022842"/>
    </source>
</evidence>
<comment type="catalytic activity">
    <reaction evidence="8">
        <text>Mo-molybdopterin + GTP + H(+) = Mo-molybdopterin guanine dinucleotide + diphosphate</text>
        <dbReference type="Rhea" id="RHEA:34243"/>
        <dbReference type="ChEBI" id="CHEBI:15378"/>
        <dbReference type="ChEBI" id="CHEBI:33019"/>
        <dbReference type="ChEBI" id="CHEBI:37565"/>
        <dbReference type="ChEBI" id="CHEBI:71302"/>
        <dbReference type="ChEBI" id="CHEBI:71310"/>
        <dbReference type="EC" id="2.7.7.77"/>
    </reaction>
</comment>
<reference evidence="10 11" key="1">
    <citation type="submission" date="2018-09" db="EMBL/GenBank/DDBJ databases">
        <title>Marinorhizobium profundi gen. nov., sp. nov., isolated from a deep-sea sediment sample from the New Britain Trench and proposal of Marinorhizobiaceae fam. nov. in the order Rhizobiales of the class Alphaproteobacteria.</title>
        <authorList>
            <person name="Cao J."/>
        </authorList>
    </citation>
    <scope>NUCLEOTIDE SEQUENCE [LARGE SCALE GENOMIC DNA]</scope>
    <source>
        <strain evidence="10 11">WS11</strain>
    </source>
</reference>
<dbReference type="GO" id="GO:1902758">
    <property type="term" value="P:bis(molybdopterin guanine dinucleotide)molybdenum biosynthetic process"/>
    <property type="evidence" value="ECO:0007669"/>
    <property type="project" value="TreeGrafter"/>
</dbReference>
<organism evidence="10 11">
    <name type="scientific">Georhizobium profundi</name>
    <dbReference type="NCBI Taxonomy" id="2341112"/>
    <lineage>
        <taxon>Bacteria</taxon>
        <taxon>Pseudomonadati</taxon>
        <taxon>Pseudomonadota</taxon>
        <taxon>Alphaproteobacteria</taxon>
        <taxon>Hyphomicrobiales</taxon>
        <taxon>Rhizobiaceae</taxon>
        <taxon>Georhizobium</taxon>
    </lineage>
</organism>
<sequence length="215" mass="23256">MTGPSRNDILGCVLAGGLSRRMGGGDKALLKLGGAPMLTRVIGRLEPQVSALVLNANGDADRFADYGLPVIADTVGDFAGPLAGVLAGMRHAQAMDEPISHVATAASDTPFFPLDLVERFAEVVTTPDTIVLATSGGNRHPVFGLWPVALADDLETWLKESDTFKVLAWVHRHRLATVDFDLVRHGERSFDPFFNANTPDDMIEAEYFLREQKIS</sequence>
<dbReference type="KEGG" id="abaw:D5400_10705"/>
<keyword evidence="4 8" id="KW-0547">Nucleotide-binding</keyword>
<feature type="binding site" evidence="8">
    <location>
        <position position="73"/>
    </location>
    <ligand>
        <name>GTP</name>
        <dbReference type="ChEBI" id="CHEBI:37565"/>
    </ligand>
</feature>
<dbReference type="InterPro" id="IPR013482">
    <property type="entry name" value="Molybde_CF_guanTrfase"/>
</dbReference>
<dbReference type="Pfam" id="PF12804">
    <property type="entry name" value="NTP_transf_3"/>
    <property type="match status" value="1"/>
</dbReference>
<evidence type="ECO:0000256" key="8">
    <source>
        <dbReference type="HAMAP-Rule" id="MF_00316"/>
    </source>
</evidence>